<keyword evidence="3 9" id="KW-0812">Transmembrane</keyword>
<dbReference type="PANTHER" id="PTHR24249">
    <property type="entry name" value="HISTAMINE RECEPTOR-RELATED G-PROTEIN COUPLED RECEPTOR"/>
    <property type="match status" value="1"/>
</dbReference>
<dbReference type="EnsemblMetazoa" id="CLYHEMT006842.1">
    <property type="protein sequence ID" value="CLYHEMP006842.1"/>
    <property type="gene ID" value="CLYHEMG006842"/>
</dbReference>
<dbReference type="Proteomes" id="UP000594262">
    <property type="component" value="Unplaced"/>
</dbReference>
<feature type="transmembrane region" description="Helical" evidence="9">
    <location>
        <begin position="145"/>
        <end position="170"/>
    </location>
</feature>
<evidence type="ECO:0000313" key="11">
    <source>
        <dbReference type="EnsemblMetazoa" id="CLYHEMP006842.1"/>
    </source>
</evidence>
<dbReference type="InterPro" id="IPR000276">
    <property type="entry name" value="GPCR_Rhodpsn"/>
</dbReference>
<feature type="transmembrane region" description="Helical" evidence="9">
    <location>
        <begin position="32"/>
        <end position="56"/>
    </location>
</feature>
<evidence type="ECO:0000256" key="1">
    <source>
        <dbReference type="ARBA" id="ARBA00004651"/>
    </source>
</evidence>
<evidence type="ECO:0000256" key="2">
    <source>
        <dbReference type="ARBA" id="ARBA00022475"/>
    </source>
</evidence>
<dbReference type="PROSITE" id="PS50262">
    <property type="entry name" value="G_PROTEIN_RECEP_F1_2"/>
    <property type="match status" value="1"/>
</dbReference>
<evidence type="ECO:0000256" key="8">
    <source>
        <dbReference type="ARBA" id="ARBA00023224"/>
    </source>
</evidence>
<keyword evidence="2" id="KW-1003">Cell membrane</keyword>
<evidence type="ECO:0000256" key="6">
    <source>
        <dbReference type="ARBA" id="ARBA00023136"/>
    </source>
</evidence>
<keyword evidence="6 9" id="KW-0472">Membrane</keyword>
<dbReference type="PRINTS" id="PR00237">
    <property type="entry name" value="GPCRRHODOPSN"/>
</dbReference>
<dbReference type="GeneID" id="136819567"/>
<evidence type="ECO:0000256" key="7">
    <source>
        <dbReference type="ARBA" id="ARBA00023170"/>
    </source>
</evidence>
<feature type="domain" description="G-protein coupled receptors family 1 profile" evidence="10">
    <location>
        <begin position="47"/>
        <end position="376"/>
    </location>
</feature>
<dbReference type="CDD" id="cd00637">
    <property type="entry name" value="7tm_classA_rhodopsin-like"/>
    <property type="match status" value="1"/>
</dbReference>
<proteinExistence type="predicted"/>
<feature type="transmembrane region" description="Helical" evidence="9">
    <location>
        <begin position="356"/>
        <end position="379"/>
    </location>
</feature>
<keyword evidence="7" id="KW-0675">Receptor</keyword>
<evidence type="ECO:0000259" key="10">
    <source>
        <dbReference type="PROSITE" id="PS50262"/>
    </source>
</evidence>
<dbReference type="InterPro" id="IPR050569">
    <property type="entry name" value="TAAR"/>
</dbReference>
<evidence type="ECO:0000256" key="4">
    <source>
        <dbReference type="ARBA" id="ARBA00022989"/>
    </source>
</evidence>
<dbReference type="OrthoDB" id="10017003at2759"/>
<dbReference type="GO" id="GO:0004930">
    <property type="term" value="F:G protein-coupled receptor activity"/>
    <property type="evidence" value="ECO:0007669"/>
    <property type="project" value="UniProtKB-KW"/>
</dbReference>
<evidence type="ECO:0000256" key="9">
    <source>
        <dbReference type="SAM" id="Phobius"/>
    </source>
</evidence>
<accession>A0A7M5WK86</accession>
<organism evidence="11 12">
    <name type="scientific">Clytia hemisphaerica</name>
    <dbReference type="NCBI Taxonomy" id="252671"/>
    <lineage>
        <taxon>Eukaryota</taxon>
        <taxon>Metazoa</taxon>
        <taxon>Cnidaria</taxon>
        <taxon>Hydrozoa</taxon>
        <taxon>Hydroidolina</taxon>
        <taxon>Leptothecata</taxon>
        <taxon>Obeliida</taxon>
        <taxon>Clytiidae</taxon>
        <taxon>Clytia</taxon>
    </lineage>
</organism>
<dbReference type="Gene3D" id="1.20.1070.10">
    <property type="entry name" value="Rhodopsin 7-helix transmembrane proteins"/>
    <property type="match status" value="1"/>
</dbReference>
<keyword evidence="12" id="KW-1185">Reference proteome</keyword>
<name>A0A7M5WK86_9CNID</name>
<keyword evidence="5" id="KW-0297">G-protein coupled receptor</keyword>
<dbReference type="AlphaFoldDB" id="A0A7M5WK86"/>
<protein>
    <recommendedName>
        <fullName evidence="10">G-protein coupled receptors family 1 profile domain-containing protein</fullName>
    </recommendedName>
</protein>
<dbReference type="PANTHER" id="PTHR24249:SF372">
    <property type="entry name" value="G-PROTEIN COUPLED RECEPTORS FAMILY 1 PROFILE DOMAIN-CONTAINING PROTEIN"/>
    <property type="match status" value="1"/>
</dbReference>
<reference evidence="11" key="1">
    <citation type="submission" date="2021-01" db="UniProtKB">
        <authorList>
            <consortium name="EnsemblMetazoa"/>
        </authorList>
    </citation>
    <scope>IDENTIFICATION</scope>
</reference>
<feature type="transmembrane region" description="Helical" evidence="9">
    <location>
        <begin position="176"/>
        <end position="203"/>
    </location>
</feature>
<dbReference type="Pfam" id="PF00001">
    <property type="entry name" value="7tm_1"/>
    <property type="match status" value="1"/>
</dbReference>
<feature type="transmembrane region" description="Helical" evidence="9">
    <location>
        <begin position="68"/>
        <end position="91"/>
    </location>
</feature>
<dbReference type="RefSeq" id="XP_066931904.1">
    <property type="nucleotide sequence ID" value="XM_067075803.1"/>
</dbReference>
<keyword evidence="4 9" id="KW-1133">Transmembrane helix</keyword>
<evidence type="ECO:0000313" key="12">
    <source>
        <dbReference type="Proteomes" id="UP000594262"/>
    </source>
</evidence>
<dbReference type="SUPFAM" id="SSF81321">
    <property type="entry name" value="Family A G protein-coupled receptor-like"/>
    <property type="match status" value="1"/>
</dbReference>
<evidence type="ECO:0000256" key="5">
    <source>
        <dbReference type="ARBA" id="ARBA00023040"/>
    </source>
</evidence>
<evidence type="ECO:0000256" key="3">
    <source>
        <dbReference type="ARBA" id="ARBA00022692"/>
    </source>
</evidence>
<keyword evidence="8" id="KW-0807">Transducer</keyword>
<dbReference type="InterPro" id="IPR017452">
    <property type="entry name" value="GPCR_Rhodpsn_7TM"/>
</dbReference>
<sequence length="412" mass="46572">MDNYTQPMFSVGGGGPRFAALELPSTDTIPSWFTIVFAAINGGGFCLNTLSLWLLATRKIVYKFKVNAFIVSLCVSDFLVSLSGFYFLGTITSTSGTLFSRRVATIIFGFSLETSLMSLCNLSYERLTAIRKPFHYHEILSTGKIVCISVFGWSFCISLLAVQFIFGFIYQHHKYVYFNWIVFISLALVSMAFLAIVYVYLICEIKRHSSHIRSVSIAKDSHGKHDYYHGSDVSNNACDTLTEVTYASDSSATTRAIDKNSDFLSHLSDNRSLLGIPKSASHDMDLRKAAIEKSRTNQKRSGEKRRLSARAYLLRKERRSVLFCLSIVVLFVATWMPVIVFFIRCLINNTCENDDQLLFICSCLVSINSLLDPILYFIITKDFRNFLCGKVCRNTSRRGSYESRRSSSANYI</sequence>
<comment type="subcellular location">
    <subcellularLocation>
        <location evidence="1">Cell membrane</location>
        <topology evidence="1">Multi-pass membrane protein</topology>
    </subcellularLocation>
</comment>
<feature type="transmembrane region" description="Helical" evidence="9">
    <location>
        <begin position="320"/>
        <end position="344"/>
    </location>
</feature>
<dbReference type="GO" id="GO:0005886">
    <property type="term" value="C:plasma membrane"/>
    <property type="evidence" value="ECO:0007669"/>
    <property type="project" value="UniProtKB-SubCell"/>
</dbReference>
<feature type="transmembrane region" description="Helical" evidence="9">
    <location>
        <begin position="103"/>
        <end position="124"/>
    </location>
</feature>